<feature type="compositionally biased region" description="Basic and acidic residues" evidence="1">
    <location>
        <begin position="36"/>
        <end position="47"/>
    </location>
</feature>
<evidence type="ECO:0000313" key="3">
    <source>
        <dbReference type="Proteomes" id="UP000272942"/>
    </source>
</evidence>
<protein>
    <submittedName>
        <fullName evidence="2">Uncharacterized protein</fullName>
    </submittedName>
</protein>
<dbReference type="EMBL" id="UZAN01046902">
    <property type="protein sequence ID" value="VDP84759.1"/>
    <property type="molecule type" value="Genomic_DNA"/>
</dbReference>
<reference evidence="2 3" key="1">
    <citation type="submission" date="2018-11" db="EMBL/GenBank/DDBJ databases">
        <authorList>
            <consortium name="Pathogen Informatics"/>
        </authorList>
    </citation>
    <scope>NUCLEOTIDE SEQUENCE [LARGE SCALE GENOMIC DNA]</scope>
    <source>
        <strain evidence="2 3">Egypt</strain>
    </source>
</reference>
<feature type="region of interest" description="Disordered" evidence="1">
    <location>
        <begin position="1"/>
        <end position="47"/>
    </location>
</feature>
<dbReference type="AlphaFoldDB" id="A0A3P8KV64"/>
<keyword evidence="3" id="KW-1185">Reference proteome</keyword>
<dbReference type="Proteomes" id="UP000272942">
    <property type="component" value="Unassembled WGS sequence"/>
</dbReference>
<evidence type="ECO:0000256" key="1">
    <source>
        <dbReference type="SAM" id="MobiDB-lite"/>
    </source>
</evidence>
<feature type="compositionally biased region" description="Polar residues" evidence="1">
    <location>
        <begin position="1"/>
        <end position="10"/>
    </location>
</feature>
<evidence type="ECO:0000313" key="2">
    <source>
        <dbReference type="EMBL" id="VDP84759.1"/>
    </source>
</evidence>
<name>A0A3P8KV64_9TREM</name>
<organism evidence="2 3">
    <name type="scientific">Echinostoma caproni</name>
    <dbReference type="NCBI Taxonomy" id="27848"/>
    <lineage>
        <taxon>Eukaryota</taxon>
        <taxon>Metazoa</taxon>
        <taxon>Spiralia</taxon>
        <taxon>Lophotrochozoa</taxon>
        <taxon>Platyhelminthes</taxon>
        <taxon>Trematoda</taxon>
        <taxon>Digenea</taxon>
        <taxon>Plagiorchiida</taxon>
        <taxon>Echinostomata</taxon>
        <taxon>Echinostomatoidea</taxon>
        <taxon>Echinostomatidae</taxon>
        <taxon>Echinostoma</taxon>
    </lineage>
</organism>
<sequence length="164" mass="19387">MKPTSSTNHSVIHVSGRGESNPHISRERAQPASSSNREDPRQIRIERPSEYMCLSVLREDRAHFSKRANDQSLPSKEREEYQFRLGEAEKRYERLKKRLYSGPNRAREMRAYIQELRVLENEWYNKYSSAKLKGDSKKAEYYAERLDLLRNELRQNADPRPSNS</sequence>
<proteinExistence type="predicted"/>
<gene>
    <name evidence="2" type="ORF">ECPE_LOCUS9091</name>
</gene>
<accession>A0A3P8KV64</accession>